<name>A0A1H6L4C2_9GAMM</name>
<dbReference type="GO" id="GO:0140911">
    <property type="term" value="F:pore-forming activity"/>
    <property type="evidence" value="ECO:0007669"/>
    <property type="project" value="InterPro"/>
</dbReference>
<keyword evidence="10" id="KW-1185">Reference proteome</keyword>
<evidence type="ECO:0000256" key="8">
    <source>
        <dbReference type="SAM" id="Phobius"/>
    </source>
</evidence>
<comment type="subcellular location">
    <subcellularLocation>
        <location evidence="1">Cell membrane</location>
        <topology evidence="1">Multi-pass membrane protein</topology>
    </subcellularLocation>
</comment>
<feature type="transmembrane region" description="Helical" evidence="8">
    <location>
        <begin position="193"/>
        <end position="210"/>
    </location>
</feature>
<keyword evidence="7" id="KW-0479">Metal-binding</keyword>
<feature type="binding site" evidence="7">
    <location>
        <position position="192"/>
    </location>
    <ligand>
        <name>Zn(2+)</name>
        <dbReference type="ChEBI" id="CHEBI:29105"/>
    </ligand>
</feature>
<organism evidence="9 10">
    <name type="scientific">Rheinheimera pacifica</name>
    <dbReference type="NCBI Taxonomy" id="173990"/>
    <lineage>
        <taxon>Bacteria</taxon>
        <taxon>Pseudomonadati</taxon>
        <taxon>Pseudomonadota</taxon>
        <taxon>Gammaproteobacteria</taxon>
        <taxon>Chromatiales</taxon>
        <taxon>Chromatiaceae</taxon>
        <taxon>Rheinheimera</taxon>
    </lineage>
</organism>
<evidence type="ECO:0000313" key="9">
    <source>
        <dbReference type="EMBL" id="SEH80748.1"/>
    </source>
</evidence>
<keyword evidence="7" id="KW-0862">Zinc</keyword>
<evidence type="ECO:0000256" key="2">
    <source>
        <dbReference type="ARBA" id="ARBA00008488"/>
    </source>
</evidence>
<evidence type="ECO:0000256" key="6">
    <source>
        <dbReference type="ARBA" id="ARBA00023136"/>
    </source>
</evidence>
<accession>A0A1H6L4C2</accession>
<dbReference type="InterPro" id="IPR004254">
    <property type="entry name" value="AdipoR/HlyIII-related"/>
</dbReference>
<feature type="binding site" evidence="7">
    <location>
        <position position="188"/>
    </location>
    <ligand>
        <name>Zn(2+)</name>
        <dbReference type="ChEBI" id="CHEBI:29105"/>
    </ligand>
</feature>
<dbReference type="PANTHER" id="PTHR20855:SF3">
    <property type="entry name" value="LD03007P"/>
    <property type="match status" value="1"/>
</dbReference>
<feature type="transmembrane region" description="Helical" evidence="8">
    <location>
        <begin position="80"/>
        <end position="99"/>
    </location>
</feature>
<evidence type="ECO:0000256" key="3">
    <source>
        <dbReference type="ARBA" id="ARBA00022475"/>
    </source>
</evidence>
<evidence type="ECO:0000313" key="10">
    <source>
        <dbReference type="Proteomes" id="UP000199371"/>
    </source>
</evidence>
<feature type="transmembrane region" description="Helical" evidence="8">
    <location>
        <begin position="45"/>
        <end position="68"/>
    </location>
</feature>
<dbReference type="Pfam" id="PF03006">
    <property type="entry name" value="HlyIII"/>
    <property type="match status" value="1"/>
</dbReference>
<dbReference type="OrthoDB" id="9813689at2"/>
<protein>
    <submittedName>
        <fullName evidence="9">Hemolysin III</fullName>
    </submittedName>
</protein>
<dbReference type="GO" id="GO:0005886">
    <property type="term" value="C:plasma membrane"/>
    <property type="evidence" value="ECO:0007669"/>
    <property type="project" value="UniProtKB-SubCell"/>
</dbReference>
<keyword evidence="4 8" id="KW-0812">Transmembrane</keyword>
<feature type="transmembrane region" description="Helical" evidence="8">
    <location>
        <begin position="160"/>
        <end position="181"/>
    </location>
</feature>
<keyword evidence="6 8" id="KW-0472">Membrane</keyword>
<keyword evidence="5 8" id="KW-1133">Transmembrane helix</keyword>
<dbReference type="RefSeq" id="WP_092792043.1">
    <property type="nucleotide sequence ID" value="NZ_DASWWU010000011.1"/>
</dbReference>
<feature type="transmembrane region" description="Helical" evidence="8">
    <location>
        <begin position="105"/>
        <end position="129"/>
    </location>
</feature>
<sequence>MTTTPYSPIEEHLHAISHGIGAILSVVALILMLQLSVQANDNWRLFSSIIYGSSLILLYSSSTLYHSIHRIEIKHRLRQLDHAAIFILIAGTYTPFTLVNLRDDWGLPLFGLIWLVALAGVIIELATALKYKKLSLGLYLGMGWLVIIAIQPMLNNVDTGGMLLLLAGGLSYSFGVIFYAWKRLFMHHAIWHLFVLGGSVLHFLAVYYYVLPV</sequence>
<gene>
    <name evidence="9" type="ORF">SAMN05660691_01585</name>
</gene>
<feature type="transmembrane region" description="Helical" evidence="8">
    <location>
        <begin position="12"/>
        <end position="33"/>
    </location>
</feature>
<feature type="transmembrane region" description="Helical" evidence="8">
    <location>
        <begin position="136"/>
        <end position="154"/>
    </location>
</feature>
<dbReference type="NCBIfam" id="TIGR01065">
    <property type="entry name" value="hlyIII"/>
    <property type="match status" value="1"/>
</dbReference>
<reference evidence="10" key="1">
    <citation type="submission" date="2016-10" db="EMBL/GenBank/DDBJ databases">
        <authorList>
            <person name="Varghese N."/>
            <person name="Submissions S."/>
        </authorList>
    </citation>
    <scope>NUCLEOTIDE SEQUENCE [LARGE SCALE GENOMIC DNA]</scope>
    <source>
        <strain evidence="10">DSM 17616</strain>
    </source>
</reference>
<dbReference type="PANTHER" id="PTHR20855">
    <property type="entry name" value="ADIPOR/PROGESTIN RECEPTOR-RELATED"/>
    <property type="match status" value="1"/>
</dbReference>
<dbReference type="InterPro" id="IPR005744">
    <property type="entry name" value="Hy-lIII"/>
</dbReference>
<evidence type="ECO:0000256" key="4">
    <source>
        <dbReference type="ARBA" id="ARBA00022692"/>
    </source>
</evidence>
<evidence type="ECO:0000256" key="1">
    <source>
        <dbReference type="ARBA" id="ARBA00004651"/>
    </source>
</evidence>
<evidence type="ECO:0000256" key="5">
    <source>
        <dbReference type="ARBA" id="ARBA00022989"/>
    </source>
</evidence>
<feature type="binding site" evidence="7">
    <location>
        <position position="66"/>
    </location>
    <ligand>
        <name>Zn(2+)</name>
        <dbReference type="ChEBI" id="CHEBI:29105"/>
    </ligand>
</feature>
<proteinExistence type="inferred from homology"/>
<dbReference type="STRING" id="173990.SAMN05660691_01585"/>
<comment type="similarity">
    <text evidence="2">Belongs to the UPF0073 (Hly-III) family.</text>
</comment>
<keyword evidence="3" id="KW-1003">Cell membrane</keyword>
<dbReference type="Proteomes" id="UP000199371">
    <property type="component" value="Unassembled WGS sequence"/>
</dbReference>
<dbReference type="AlphaFoldDB" id="A0A1H6L4C2"/>
<dbReference type="EMBL" id="FNXF01000004">
    <property type="protein sequence ID" value="SEH80748.1"/>
    <property type="molecule type" value="Genomic_DNA"/>
</dbReference>
<dbReference type="GO" id="GO:0046872">
    <property type="term" value="F:metal ion binding"/>
    <property type="evidence" value="ECO:0007669"/>
    <property type="project" value="UniProtKB-KW"/>
</dbReference>
<evidence type="ECO:0000256" key="7">
    <source>
        <dbReference type="PIRSR" id="PIRSR604254-1"/>
    </source>
</evidence>